<comment type="cofactor">
    <cofactor evidence="1 6">
        <name>a divalent metal cation</name>
        <dbReference type="ChEBI" id="CHEBI:60240"/>
    </cofactor>
</comment>
<evidence type="ECO:0000313" key="9">
    <source>
        <dbReference type="Proteomes" id="UP000324585"/>
    </source>
</evidence>
<dbReference type="NCBIfam" id="TIGR00111">
    <property type="entry name" value="pelota"/>
    <property type="match status" value="1"/>
</dbReference>
<dbReference type="OMA" id="DDLWHLK"/>
<dbReference type="SUPFAM" id="SSF55315">
    <property type="entry name" value="L30e-like"/>
    <property type="match status" value="1"/>
</dbReference>
<dbReference type="SUPFAM" id="SSF53137">
    <property type="entry name" value="Translational machinery components"/>
    <property type="match status" value="1"/>
</dbReference>
<keyword evidence="5 6" id="KW-0479">Metal-binding</keyword>
<dbReference type="InterPro" id="IPR058547">
    <property type="entry name" value="Pelota_N"/>
</dbReference>
<evidence type="ECO:0000256" key="5">
    <source>
        <dbReference type="ARBA" id="ARBA00022723"/>
    </source>
</evidence>
<sequence length="379" mass="42513">MKLLARDIDRFGAGSVKLVAEDAEDMWNVYNIVTQGDFLRAPTIRKVQRTSVTGSSEAEKMKITLGIQVQSTEFDPASCALRVTGQNVQESEWVKIGAFHTIELEPNRAFTLGKQWWDTISLERVEEACNPARGADAAALIMQEGLAHLCLLCPSMTITRARIEVNIPRKGKNALYNRDKALERFFDATMRAILNHIELEEIKAFIIASPGFLKDSFFKYFMNEAVRQGIKKVVEKRSIFVLAHSSSGHKQDLNEVLSSPSLSARLEQTKAVGETRALQSFFDMINMDPSRAVYGVSHVFHAHELQAIQVLLLMDTLFRSEDLDERKKYSQLVDDVKGSGGQHFVFSSLNVAGEQLKYMGGLAALLRFPIPDLDELELE</sequence>
<accession>A0A5J4Z8Z0</accession>
<dbReference type="GO" id="GO:0070481">
    <property type="term" value="P:nuclear-transcribed mRNA catabolic process, non-stop decay"/>
    <property type="evidence" value="ECO:0007669"/>
    <property type="project" value="InterPro"/>
</dbReference>
<keyword evidence="4 6" id="KW-0963">Cytoplasm</keyword>
<dbReference type="Gene3D" id="3.30.420.60">
    <property type="entry name" value="eRF1 domain 2"/>
    <property type="match status" value="1"/>
</dbReference>
<evidence type="ECO:0000256" key="6">
    <source>
        <dbReference type="RuleBase" id="RU362019"/>
    </source>
</evidence>
<dbReference type="Gene3D" id="3.30.1330.30">
    <property type="match status" value="1"/>
</dbReference>
<dbReference type="GO" id="GO:0070651">
    <property type="term" value="P:nonfunctional rRNA decay"/>
    <property type="evidence" value="ECO:0007669"/>
    <property type="project" value="TreeGrafter"/>
</dbReference>
<dbReference type="SMART" id="SM01194">
    <property type="entry name" value="eRF1_1"/>
    <property type="match status" value="1"/>
</dbReference>
<dbReference type="InterPro" id="IPR029064">
    <property type="entry name" value="Ribosomal_eL30-like_sf"/>
</dbReference>
<comment type="function">
    <text evidence="6">Component of the Pelota-HBS1L complex, a complex that recognizes stalled ribosomes and triggers the No-Go Decay (NGD) pathway. In the Pelota-HBS1L complex, pelo recognizes ribosomes stalled at the 3' end of an mRNA and engages stalled ribosomes by destabilizing mRNA in the mRNA channel.</text>
</comment>
<dbReference type="GO" id="GO:0071025">
    <property type="term" value="P:RNA surveillance"/>
    <property type="evidence" value="ECO:0007669"/>
    <property type="project" value="InterPro"/>
</dbReference>
<comment type="similarity">
    <text evidence="3 6">Belongs to the eukaryotic release factor 1 family. Pelota subfamily.</text>
</comment>
<feature type="domain" description="eRF1/Pelota-like N-terminal" evidence="7">
    <location>
        <begin position="1"/>
        <end position="130"/>
    </location>
</feature>
<dbReference type="InterPro" id="IPR042226">
    <property type="entry name" value="eFR1_2_sf"/>
</dbReference>
<protein>
    <recommendedName>
        <fullName evidence="6">Protein pelota homolog</fullName>
    </recommendedName>
</protein>
<evidence type="ECO:0000256" key="4">
    <source>
        <dbReference type="ARBA" id="ARBA00022490"/>
    </source>
</evidence>
<evidence type="ECO:0000256" key="2">
    <source>
        <dbReference type="ARBA" id="ARBA00004496"/>
    </source>
</evidence>
<dbReference type="InterPro" id="IPR038069">
    <property type="entry name" value="Pelota/DOM34_N"/>
</dbReference>
<dbReference type="GO" id="GO:0005737">
    <property type="term" value="C:cytoplasm"/>
    <property type="evidence" value="ECO:0007669"/>
    <property type="project" value="UniProtKB-SubCell"/>
</dbReference>
<evidence type="ECO:0000256" key="1">
    <source>
        <dbReference type="ARBA" id="ARBA00001968"/>
    </source>
</evidence>
<dbReference type="Proteomes" id="UP000324585">
    <property type="component" value="Unassembled WGS sequence"/>
</dbReference>
<keyword evidence="9" id="KW-1185">Reference proteome</keyword>
<dbReference type="GO" id="GO:0070966">
    <property type="term" value="P:nuclear-transcribed mRNA catabolic process, no-go decay"/>
    <property type="evidence" value="ECO:0007669"/>
    <property type="project" value="InterPro"/>
</dbReference>
<dbReference type="InterPro" id="IPR005142">
    <property type="entry name" value="eRF1_3"/>
</dbReference>
<evidence type="ECO:0000259" key="7">
    <source>
        <dbReference type="SMART" id="SM01194"/>
    </source>
</evidence>
<dbReference type="InterPro" id="IPR005141">
    <property type="entry name" value="eRF1_2"/>
</dbReference>
<dbReference type="InterPro" id="IPR004405">
    <property type="entry name" value="TF_pelota"/>
</dbReference>
<dbReference type="AlphaFoldDB" id="A0A5J4Z8Z0"/>
<comment type="subcellular location">
    <subcellularLocation>
        <location evidence="2 6">Cytoplasm</location>
    </subcellularLocation>
</comment>
<organism evidence="8 9">
    <name type="scientific">Porphyridium purpureum</name>
    <name type="common">Red alga</name>
    <name type="synonym">Porphyridium cruentum</name>
    <dbReference type="NCBI Taxonomy" id="35688"/>
    <lineage>
        <taxon>Eukaryota</taxon>
        <taxon>Rhodophyta</taxon>
        <taxon>Bangiophyceae</taxon>
        <taxon>Porphyridiales</taxon>
        <taxon>Porphyridiaceae</taxon>
        <taxon>Porphyridium</taxon>
    </lineage>
</organism>
<dbReference type="FunFam" id="2.30.30.870:FF:000001">
    <property type="entry name" value="Protein pelota homolog"/>
    <property type="match status" value="1"/>
</dbReference>
<dbReference type="Pfam" id="PF26356">
    <property type="entry name" value="Pelota_N"/>
    <property type="match status" value="1"/>
</dbReference>
<dbReference type="PANTHER" id="PTHR10853:SF0">
    <property type="entry name" value="PROTEIN PELOTA HOMOLOG"/>
    <property type="match status" value="1"/>
</dbReference>
<reference evidence="9" key="1">
    <citation type="journal article" date="2019" name="Nat. Commun.">
        <title>Expansion of phycobilisome linker gene families in mesophilic red algae.</title>
        <authorList>
            <person name="Lee J."/>
            <person name="Kim D."/>
            <person name="Bhattacharya D."/>
            <person name="Yoon H.S."/>
        </authorList>
    </citation>
    <scope>NUCLEOTIDE SEQUENCE [LARGE SCALE GENOMIC DNA]</scope>
    <source>
        <strain evidence="9">CCMP 1328</strain>
    </source>
</reference>
<proteinExistence type="inferred from homology"/>
<dbReference type="OrthoDB" id="10249111at2759"/>
<comment type="caution">
    <text evidence="8">The sequence shown here is derived from an EMBL/GenBank/DDBJ whole genome shotgun (WGS) entry which is preliminary data.</text>
</comment>
<dbReference type="GO" id="GO:0046872">
    <property type="term" value="F:metal ion binding"/>
    <property type="evidence" value="ECO:0007669"/>
    <property type="project" value="UniProtKB-KW"/>
</dbReference>
<dbReference type="SUPFAM" id="SSF159065">
    <property type="entry name" value="Dom34/Pelota N-terminal domain-like"/>
    <property type="match status" value="1"/>
</dbReference>
<dbReference type="Gene3D" id="2.30.30.870">
    <property type="entry name" value="Pelota, domain A"/>
    <property type="match status" value="1"/>
</dbReference>
<dbReference type="PANTHER" id="PTHR10853">
    <property type="entry name" value="PELOTA"/>
    <property type="match status" value="1"/>
</dbReference>
<gene>
    <name evidence="8" type="ORF">FVE85_7155</name>
</gene>
<evidence type="ECO:0000313" key="8">
    <source>
        <dbReference type="EMBL" id="KAA8499570.1"/>
    </source>
</evidence>
<dbReference type="GO" id="GO:0032790">
    <property type="term" value="P:ribosome disassembly"/>
    <property type="evidence" value="ECO:0007669"/>
    <property type="project" value="TreeGrafter"/>
</dbReference>
<dbReference type="InterPro" id="IPR005140">
    <property type="entry name" value="eRF1_Pelota-like_N"/>
</dbReference>
<dbReference type="Pfam" id="PF03464">
    <property type="entry name" value="eRF1_2"/>
    <property type="match status" value="1"/>
</dbReference>
<dbReference type="Pfam" id="PF03465">
    <property type="entry name" value="eRF1_3"/>
    <property type="match status" value="1"/>
</dbReference>
<dbReference type="EMBL" id="VRMN01000001">
    <property type="protein sequence ID" value="KAA8499570.1"/>
    <property type="molecule type" value="Genomic_DNA"/>
</dbReference>
<name>A0A5J4Z8Z0_PORPP</name>
<dbReference type="FunFam" id="3.30.1330.30:FF:000008">
    <property type="entry name" value="Protein pelota homolog"/>
    <property type="match status" value="1"/>
</dbReference>
<evidence type="ECO:0000256" key="3">
    <source>
        <dbReference type="ARBA" id="ARBA00009504"/>
    </source>
</evidence>